<evidence type="ECO:0000259" key="2">
    <source>
        <dbReference type="Pfam" id="PF14289"/>
    </source>
</evidence>
<sequence length="117" mass="12975">MKKYILLFLLLGGAVALASAQNAIKGKIKGYIGEKITVSYYKGKQRQTDTVAVAKNGNFTYESAECVADALTVGQQQLLLFMRPGSQLEINLDIRDAENWKAVFKGDYAAENDYQFI</sequence>
<dbReference type="Pfam" id="PF14289">
    <property type="entry name" value="DUF4369"/>
    <property type="match status" value="1"/>
</dbReference>
<evidence type="ECO:0000313" key="3">
    <source>
        <dbReference type="EMBL" id="MCG4960279.1"/>
    </source>
</evidence>
<comment type="caution">
    <text evidence="4">The sequence shown here is derived from an EMBL/GenBank/DDBJ whole genome shotgun (WGS) entry which is preliminary data.</text>
</comment>
<dbReference type="Proteomes" id="UP001199750">
    <property type="component" value="Unassembled WGS sequence"/>
</dbReference>
<dbReference type="InterPro" id="IPR025380">
    <property type="entry name" value="DUF4369"/>
</dbReference>
<name>A0A413IAM1_9BACT</name>
<evidence type="ECO:0000313" key="5">
    <source>
        <dbReference type="Proteomes" id="UP000284434"/>
    </source>
</evidence>
<organism evidence="4 5">
    <name type="scientific">Odoribacter splanchnicus</name>
    <dbReference type="NCBI Taxonomy" id="28118"/>
    <lineage>
        <taxon>Bacteria</taxon>
        <taxon>Pseudomonadati</taxon>
        <taxon>Bacteroidota</taxon>
        <taxon>Bacteroidia</taxon>
        <taxon>Bacteroidales</taxon>
        <taxon>Odoribacteraceae</taxon>
        <taxon>Odoribacter</taxon>
    </lineage>
</organism>
<feature type="chain" id="PRO_5042713836" evidence="1">
    <location>
        <begin position="21"/>
        <end position="117"/>
    </location>
</feature>
<evidence type="ECO:0000313" key="4">
    <source>
        <dbReference type="EMBL" id="RGY05698.1"/>
    </source>
</evidence>
<dbReference type="RefSeq" id="WP_046402823.1">
    <property type="nucleotide sequence ID" value="NZ_JABWDG010000009.1"/>
</dbReference>
<dbReference type="EMBL" id="JAKNDN010000019">
    <property type="protein sequence ID" value="MCG4960279.1"/>
    <property type="molecule type" value="Genomic_DNA"/>
</dbReference>
<dbReference type="EMBL" id="QSCO01000016">
    <property type="protein sequence ID" value="RGY05698.1"/>
    <property type="molecule type" value="Genomic_DNA"/>
</dbReference>
<protein>
    <submittedName>
        <fullName evidence="4">DUF4369 domain-containing protein</fullName>
    </submittedName>
</protein>
<gene>
    <name evidence="4" type="ORF">DXA53_11660</name>
    <name evidence="3" type="ORF">L0P03_10525</name>
</gene>
<accession>A0A413IAM1</accession>
<proteinExistence type="predicted"/>
<keyword evidence="1" id="KW-0732">Signal</keyword>
<feature type="signal peptide" evidence="1">
    <location>
        <begin position="1"/>
        <end position="20"/>
    </location>
</feature>
<evidence type="ECO:0000256" key="1">
    <source>
        <dbReference type="SAM" id="SignalP"/>
    </source>
</evidence>
<dbReference type="AlphaFoldDB" id="A0A413IAM1"/>
<reference evidence="3" key="2">
    <citation type="submission" date="2022-01" db="EMBL/GenBank/DDBJ databases">
        <title>Collection of gut derived symbiotic bacterial strains cultured from healthy donors.</title>
        <authorList>
            <person name="Lin H."/>
            <person name="Kohout C."/>
            <person name="Waligurski E."/>
            <person name="Pamer E.G."/>
        </authorList>
    </citation>
    <scope>NUCLEOTIDE SEQUENCE</scope>
    <source>
        <strain evidence="3">DFI.1.149</strain>
    </source>
</reference>
<reference evidence="4 5" key="1">
    <citation type="submission" date="2018-08" db="EMBL/GenBank/DDBJ databases">
        <title>A genome reference for cultivated species of the human gut microbiota.</title>
        <authorList>
            <person name="Zou Y."/>
            <person name="Xue W."/>
            <person name="Luo G."/>
        </authorList>
    </citation>
    <scope>NUCLEOTIDE SEQUENCE [LARGE SCALE GENOMIC DNA]</scope>
    <source>
        <strain evidence="4 5">OF03-11</strain>
    </source>
</reference>
<dbReference type="Proteomes" id="UP000284434">
    <property type="component" value="Unassembled WGS sequence"/>
</dbReference>
<feature type="domain" description="DUF4369" evidence="2">
    <location>
        <begin position="24"/>
        <end position="108"/>
    </location>
</feature>